<feature type="transmembrane region" description="Helical" evidence="7">
    <location>
        <begin position="209"/>
        <end position="231"/>
    </location>
</feature>
<feature type="transmembrane region" description="Helical" evidence="7">
    <location>
        <begin position="338"/>
        <end position="356"/>
    </location>
</feature>
<dbReference type="GO" id="GO:0005886">
    <property type="term" value="C:plasma membrane"/>
    <property type="evidence" value="ECO:0007669"/>
    <property type="project" value="UniProtKB-SubCell"/>
</dbReference>
<dbReference type="PANTHER" id="PTHR23501">
    <property type="entry name" value="MAJOR FACILITATOR SUPERFAMILY"/>
    <property type="match status" value="1"/>
</dbReference>
<dbReference type="PANTHER" id="PTHR23501:SF191">
    <property type="entry name" value="VACUOLAR BASIC AMINO ACID TRANSPORTER 4"/>
    <property type="match status" value="1"/>
</dbReference>
<accession>A0AAV3X481</accession>
<evidence type="ECO:0000256" key="1">
    <source>
        <dbReference type="ARBA" id="ARBA00004651"/>
    </source>
</evidence>
<name>A0AAV3X481_9CYAN</name>
<keyword evidence="3 7" id="KW-0812">Transmembrane</keyword>
<evidence type="ECO:0000256" key="5">
    <source>
        <dbReference type="ARBA" id="ARBA00023136"/>
    </source>
</evidence>
<keyword evidence="2" id="KW-0813">Transport</keyword>
<feature type="transmembrane region" description="Helical" evidence="7">
    <location>
        <begin position="169"/>
        <end position="188"/>
    </location>
</feature>
<evidence type="ECO:0000256" key="7">
    <source>
        <dbReference type="SAM" id="Phobius"/>
    </source>
</evidence>
<feature type="transmembrane region" description="Helical" evidence="7">
    <location>
        <begin position="143"/>
        <end position="163"/>
    </location>
</feature>
<evidence type="ECO:0000259" key="8">
    <source>
        <dbReference type="PROSITE" id="PS50850"/>
    </source>
</evidence>
<gene>
    <name evidence="9" type="ORF">MiSe_08510</name>
</gene>
<feature type="transmembrane region" description="Helical" evidence="7">
    <location>
        <begin position="110"/>
        <end position="131"/>
    </location>
</feature>
<dbReference type="InterPro" id="IPR011701">
    <property type="entry name" value="MFS"/>
</dbReference>
<dbReference type="PROSITE" id="PS50850">
    <property type="entry name" value="MFS"/>
    <property type="match status" value="1"/>
</dbReference>
<dbReference type="Proteomes" id="UP001050975">
    <property type="component" value="Unassembled WGS sequence"/>
</dbReference>
<feature type="transmembrane region" description="Helical" evidence="7">
    <location>
        <begin position="79"/>
        <end position="98"/>
    </location>
</feature>
<feature type="transmembrane region" description="Helical" evidence="7">
    <location>
        <begin position="301"/>
        <end position="326"/>
    </location>
</feature>
<dbReference type="AlphaFoldDB" id="A0AAV3X481"/>
<dbReference type="PROSITE" id="PS00216">
    <property type="entry name" value="SUGAR_TRANSPORT_1"/>
    <property type="match status" value="1"/>
</dbReference>
<dbReference type="InterPro" id="IPR036259">
    <property type="entry name" value="MFS_trans_sf"/>
</dbReference>
<feature type="transmembrane region" description="Helical" evidence="7">
    <location>
        <begin position="251"/>
        <end position="268"/>
    </location>
</feature>
<feature type="transmembrane region" description="Helical" evidence="7">
    <location>
        <begin position="275"/>
        <end position="295"/>
    </location>
</feature>
<evidence type="ECO:0000313" key="9">
    <source>
        <dbReference type="EMBL" id="GET36103.1"/>
    </source>
</evidence>
<dbReference type="InterPro" id="IPR020846">
    <property type="entry name" value="MFS_dom"/>
</dbReference>
<evidence type="ECO:0000256" key="6">
    <source>
        <dbReference type="ARBA" id="ARBA00044273"/>
    </source>
</evidence>
<keyword evidence="10" id="KW-1185">Reference proteome</keyword>
<dbReference type="EMBL" id="BLAY01000008">
    <property type="protein sequence ID" value="GET36103.1"/>
    <property type="molecule type" value="Genomic_DNA"/>
</dbReference>
<comment type="caution">
    <text evidence="9">The sequence shown here is derived from an EMBL/GenBank/DDBJ whole genome shotgun (WGS) entry which is preliminary data.</text>
</comment>
<dbReference type="Gene3D" id="1.20.1250.20">
    <property type="entry name" value="MFS general substrate transporter like domains"/>
    <property type="match status" value="1"/>
</dbReference>
<proteinExistence type="predicted"/>
<dbReference type="Pfam" id="PF07690">
    <property type="entry name" value="MFS_1"/>
    <property type="match status" value="1"/>
</dbReference>
<evidence type="ECO:0000313" key="10">
    <source>
        <dbReference type="Proteomes" id="UP001050975"/>
    </source>
</evidence>
<protein>
    <recommendedName>
        <fullName evidence="6">MFS-type drug efflux transporter P55</fullName>
    </recommendedName>
</protein>
<sequence length="402" mass="42185">MNQQNPNSILTKATLLLASTLTVMSGATIAPSLPAMQDHFASVQNADIWVRLVLTVPALFIVIGSPIAGVIVDRLGRKPLLIVSAVLYGFAGGSGYVLNSLFAILGGRALLGLAVAGVMVSATTLIADYYIGQARATFMGLQAAFMGLGGVLFLSAGGSLASASWRYPFLIYLFAWLLLPLILISIYEPRRVNYAELPGGNQSEINASIPVNLLILVYGVTTLSQVIFYLIPVQLPFYLRSLTNATPAQSGIAIAFCTLFSAFASLSYGKVKARLDFVSILPVIFGFMGIGYGIIGLAGNYGLILLGLATAGLGLGLLMPNMTVWVSFAVPDAVRGRALGGLSTALFLGQFLSPILTQPVSQNVGLGLTYAFSGALLLVLGIAFTVTKQQVIALTAVSKPVQ</sequence>
<dbReference type="RefSeq" id="WP_226575230.1">
    <property type="nucleotide sequence ID" value="NZ_BLAY01000008.1"/>
</dbReference>
<dbReference type="CDD" id="cd17473">
    <property type="entry name" value="MFS_arabinose_efflux_permease_like"/>
    <property type="match status" value="1"/>
</dbReference>
<organism evidence="9 10">
    <name type="scientific">Microseira wollei NIES-4236</name>
    <dbReference type="NCBI Taxonomy" id="2530354"/>
    <lineage>
        <taxon>Bacteria</taxon>
        <taxon>Bacillati</taxon>
        <taxon>Cyanobacteriota</taxon>
        <taxon>Cyanophyceae</taxon>
        <taxon>Oscillatoriophycideae</taxon>
        <taxon>Aerosakkonematales</taxon>
        <taxon>Aerosakkonemataceae</taxon>
        <taxon>Microseira</taxon>
    </lineage>
</organism>
<keyword evidence="5 7" id="KW-0472">Membrane</keyword>
<evidence type="ECO:0000256" key="3">
    <source>
        <dbReference type="ARBA" id="ARBA00022692"/>
    </source>
</evidence>
<dbReference type="SUPFAM" id="SSF103473">
    <property type="entry name" value="MFS general substrate transporter"/>
    <property type="match status" value="1"/>
</dbReference>
<dbReference type="InterPro" id="IPR005829">
    <property type="entry name" value="Sugar_transporter_CS"/>
</dbReference>
<evidence type="ECO:0000256" key="4">
    <source>
        <dbReference type="ARBA" id="ARBA00022989"/>
    </source>
</evidence>
<reference evidence="9" key="1">
    <citation type="submission" date="2019-10" db="EMBL/GenBank/DDBJ databases">
        <title>Draft genome sequece of Microseira wollei NIES-4236.</title>
        <authorList>
            <person name="Yamaguchi H."/>
            <person name="Suzuki S."/>
            <person name="Kawachi M."/>
        </authorList>
    </citation>
    <scope>NUCLEOTIDE SEQUENCE</scope>
    <source>
        <strain evidence="9">NIES-4236</strain>
    </source>
</reference>
<feature type="domain" description="Major facilitator superfamily (MFS) profile" evidence="8">
    <location>
        <begin position="11"/>
        <end position="391"/>
    </location>
</feature>
<keyword evidence="4 7" id="KW-1133">Transmembrane helix</keyword>
<evidence type="ECO:0000256" key="2">
    <source>
        <dbReference type="ARBA" id="ARBA00022448"/>
    </source>
</evidence>
<feature type="transmembrane region" description="Helical" evidence="7">
    <location>
        <begin position="368"/>
        <end position="386"/>
    </location>
</feature>
<feature type="transmembrane region" description="Helical" evidence="7">
    <location>
        <begin position="48"/>
        <end position="72"/>
    </location>
</feature>
<dbReference type="GO" id="GO:0022857">
    <property type="term" value="F:transmembrane transporter activity"/>
    <property type="evidence" value="ECO:0007669"/>
    <property type="project" value="InterPro"/>
</dbReference>
<comment type="subcellular location">
    <subcellularLocation>
        <location evidence="1">Cell membrane</location>
        <topology evidence="1">Multi-pass membrane protein</topology>
    </subcellularLocation>
</comment>